<evidence type="ECO:0000313" key="8">
    <source>
        <dbReference type="Proteomes" id="UP001207626"/>
    </source>
</evidence>
<proteinExistence type="predicted"/>
<dbReference type="InterPro" id="IPR050490">
    <property type="entry name" value="Bact_solute-bd_prot1"/>
</dbReference>
<dbReference type="Proteomes" id="UP001207626">
    <property type="component" value="Unassembled WGS sequence"/>
</dbReference>
<evidence type="ECO:0000256" key="4">
    <source>
        <dbReference type="ARBA" id="ARBA00023139"/>
    </source>
</evidence>
<keyword evidence="1" id="KW-1003">Cell membrane</keyword>
<dbReference type="Gene3D" id="3.40.190.10">
    <property type="entry name" value="Periplasmic binding protein-like II"/>
    <property type="match status" value="2"/>
</dbReference>
<dbReference type="PROSITE" id="PS51257">
    <property type="entry name" value="PROKAR_LIPOPROTEIN"/>
    <property type="match status" value="1"/>
</dbReference>
<keyword evidence="8" id="KW-1185">Reference proteome</keyword>
<keyword evidence="5" id="KW-0449">Lipoprotein</keyword>
<feature type="chain" id="PRO_5045171146" evidence="6">
    <location>
        <begin position="30"/>
        <end position="515"/>
    </location>
</feature>
<dbReference type="EMBL" id="JAMDLW010000001">
    <property type="protein sequence ID" value="MCY9518496.1"/>
    <property type="molecule type" value="Genomic_DNA"/>
</dbReference>
<evidence type="ECO:0000256" key="6">
    <source>
        <dbReference type="SAM" id="SignalP"/>
    </source>
</evidence>
<evidence type="ECO:0000256" key="3">
    <source>
        <dbReference type="ARBA" id="ARBA00023136"/>
    </source>
</evidence>
<keyword evidence="4" id="KW-0564">Palmitate</keyword>
<accession>A0ABT4DMB4</accession>
<reference evidence="7 8" key="1">
    <citation type="submission" date="2022-05" db="EMBL/GenBank/DDBJ databases">
        <title>Genome Sequencing of Bee-Associated Microbes.</title>
        <authorList>
            <person name="Dunlap C."/>
        </authorList>
    </citation>
    <scope>NUCLEOTIDE SEQUENCE [LARGE SCALE GENOMIC DNA]</scope>
    <source>
        <strain evidence="7 8">NRRL NRS-1438</strain>
    </source>
</reference>
<dbReference type="PANTHER" id="PTHR43649">
    <property type="entry name" value="ARABINOSE-BINDING PROTEIN-RELATED"/>
    <property type="match status" value="1"/>
</dbReference>
<dbReference type="Pfam" id="PF01547">
    <property type="entry name" value="SBP_bac_1"/>
    <property type="match status" value="1"/>
</dbReference>
<organism evidence="7 8">
    <name type="scientific">Paenibacillus apiarius</name>
    <dbReference type="NCBI Taxonomy" id="46240"/>
    <lineage>
        <taxon>Bacteria</taxon>
        <taxon>Bacillati</taxon>
        <taxon>Bacillota</taxon>
        <taxon>Bacilli</taxon>
        <taxon>Bacillales</taxon>
        <taxon>Paenibacillaceae</taxon>
        <taxon>Paenibacillus</taxon>
    </lineage>
</organism>
<evidence type="ECO:0000256" key="1">
    <source>
        <dbReference type="ARBA" id="ARBA00022475"/>
    </source>
</evidence>
<evidence type="ECO:0000256" key="5">
    <source>
        <dbReference type="ARBA" id="ARBA00023288"/>
    </source>
</evidence>
<dbReference type="RefSeq" id="WP_087432960.1">
    <property type="nucleotide sequence ID" value="NZ_JAMDLV010000038.1"/>
</dbReference>
<dbReference type="PANTHER" id="PTHR43649:SF33">
    <property type="entry name" value="POLYGALACTURONAN_RHAMNOGALACTURONAN-BINDING PROTEIN YTCQ"/>
    <property type="match status" value="1"/>
</dbReference>
<keyword evidence="2 6" id="KW-0732">Signal</keyword>
<gene>
    <name evidence="7" type="ORF">M5X09_02260</name>
</gene>
<dbReference type="SUPFAM" id="SSF53850">
    <property type="entry name" value="Periplasmic binding protein-like II"/>
    <property type="match status" value="1"/>
</dbReference>
<name>A0ABT4DMB4_9BACL</name>
<dbReference type="InterPro" id="IPR006059">
    <property type="entry name" value="SBP"/>
</dbReference>
<evidence type="ECO:0000313" key="7">
    <source>
        <dbReference type="EMBL" id="MCY9518496.1"/>
    </source>
</evidence>
<sequence length="515" mass="58763">MKKSSTRIRKWTAVLLAGCLLALALAGCAKEGGKSGTDIAQKGGEQSDNKTFTMLIDSNPTFPYKKDWPIWKWIEEKTGVTLRVQLPSGKLADTLNLVIASNHLPDLMFMSDRRTANKYGQQGALANILEYTDEMPNFKKWMEKYPEMVRQALSADGKLFMFPNEGFGETNRMIWMYREDVLAKHGLKPPSTYDELYEVAKQLKALYPDSYPFSFRFGEELGIFINLAENFETGSDIYYNYSSNEWEYGPVQDNYKKLVEAMRRMYKDGLIPPDWLSIQTKQWQDIVSTNKAFITVDYISRIDFFNIPLRKDNPSFNLAFMDPPAGWPGAQRVNPYLHTLETGLTVASTSSRIKDVMKYMDYFYSGEARDIASWGKEGETFTTEGGTRKFKAEYGDAVELRAKTGIATNGAYTWIDYDSQLALASEDLKKAYEQARKFDAKLQPKPAFNEQETEVIALTGEAVKKHRSETIAKFILGTRPLSEWDQYVKEAENLGLQKLLDIYKQAYARAAELQL</sequence>
<feature type="signal peptide" evidence="6">
    <location>
        <begin position="1"/>
        <end position="29"/>
    </location>
</feature>
<evidence type="ECO:0000256" key="2">
    <source>
        <dbReference type="ARBA" id="ARBA00022729"/>
    </source>
</evidence>
<protein>
    <submittedName>
        <fullName evidence="7">Extracellular solute-binding protein</fullName>
    </submittedName>
</protein>
<keyword evidence="3" id="KW-0472">Membrane</keyword>
<comment type="caution">
    <text evidence="7">The sequence shown here is derived from an EMBL/GenBank/DDBJ whole genome shotgun (WGS) entry which is preliminary data.</text>
</comment>